<sequence>MQLTSCGVTLTALLRRKTLVQPRRRDSSSRKTFCLRSTGDQSSVSESLEFQRKNIRHNLQGRRVAAVNVGLIFGSIDIGLNGRALANTYNIDEARARGEEAREERAEAETPGELVSMPSGLKYREINTGLKGPLVVPGSNVDIYYTVYRLSSGAYFKESSGGKPVYLFSLGFGNEGKDDVGKVYSFELGTKSAIPPPAAAVMVGMRQGGVRRVLVPPSLGWAFNGAALLQHPSPVPTSRLACLRARAQSARLGLDEVRATSSGEIREALGEPTTSCGKLAVRSSAECARAFSLSGGCCFLAAIVR</sequence>
<evidence type="ECO:0000313" key="8">
    <source>
        <dbReference type="Proteomes" id="UP001190700"/>
    </source>
</evidence>
<dbReference type="AlphaFoldDB" id="A0AAE0FPZ7"/>
<evidence type="ECO:0000256" key="2">
    <source>
        <dbReference type="ARBA" id="ARBA00013194"/>
    </source>
</evidence>
<name>A0AAE0FPZ7_9CHLO</name>
<organism evidence="7 8">
    <name type="scientific">Cymbomonas tetramitiformis</name>
    <dbReference type="NCBI Taxonomy" id="36881"/>
    <lineage>
        <taxon>Eukaryota</taxon>
        <taxon>Viridiplantae</taxon>
        <taxon>Chlorophyta</taxon>
        <taxon>Pyramimonadophyceae</taxon>
        <taxon>Pyramimonadales</taxon>
        <taxon>Pyramimonadaceae</taxon>
        <taxon>Cymbomonas</taxon>
    </lineage>
</organism>
<protein>
    <recommendedName>
        <fullName evidence="2 5">peptidylprolyl isomerase</fullName>
        <ecNumber evidence="2 5">5.2.1.8</ecNumber>
    </recommendedName>
</protein>
<comment type="caution">
    <text evidence="7">The sequence shown here is derived from an EMBL/GenBank/DDBJ whole genome shotgun (WGS) entry which is preliminary data.</text>
</comment>
<dbReference type="Proteomes" id="UP001190700">
    <property type="component" value="Unassembled WGS sequence"/>
</dbReference>
<keyword evidence="4 5" id="KW-0413">Isomerase</keyword>
<dbReference type="SUPFAM" id="SSF54534">
    <property type="entry name" value="FKBP-like"/>
    <property type="match status" value="1"/>
</dbReference>
<accession>A0AAE0FPZ7</accession>
<dbReference type="PANTHER" id="PTHR43811:SF26">
    <property type="entry name" value="PEPTIDYL-PROLYL CIS-TRANS ISOMERASE FKBP16-1, CHLOROPLASTIC"/>
    <property type="match status" value="1"/>
</dbReference>
<dbReference type="GO" id="GO:0003755">
    <property type="term" value="F:peptidyl-prolyl cis-trans isomerase activity"/>
    <property type="evidence" value="ECO:0007669"/>
    <property type="project" value="UniProtKB-KW"/>
</dbReference>
<evidence type="ECO:0000313" key="7">
    <source>
        <dbReference type="EMBL" id="KAK3263061.1"/>
    </source>
</evidence>
<dbReference type="EC" id="5.2.1.8" evidence="2 5"/>
<evidence type="ECO:0000259" key="6">
    <source>
        <dbReference type="PROSITE" id="PS50059"/>
    </source>
</evidence>
<proteinExistence type="predicted"/>
<dbReference type="PANTHER" id="PTHR43811">
    <property type="entry name" value="FKBP-TYPE PEPTIDYL-PROLYL CIS-TRANS ISOMERASE FKPA"/>
    <property type="match status" value="1"/>
</dbReference>
<gene>
    <name evidence="7" type="ORF">CYMTET_28116</name>
</gene>
<evidence type="ECO:0000256" key="1">
    <source>
        <dbReference type="ARBA" id="ARBA00000971"/>
    </source>
</evidence>
<dbReference type="InterPro" id="IPR001179">
    <property type="entry name" value="PPIase_FKBP_dom"/>
</dbReference>
<feature type="domain" description="PPIase FKBP-type" evidence="6">
    <location>
        <begin position="138"/>
        <end position="251"/>
    </location>
</feature>
<reference evidence="7 8" key="1">
    <citation type="journal article" date="2015" name="Genome Biol. Evol.">
        <title>Comparative Genomics of a Bacterivorous Green Alga Reveals Evolutionary Causalities and Consequences of Phago-Mixotrophic Mode of Nutrition.</title>
        <authorList>
            <person name="Burns J.A."/>
            <person name="Paasch A."/>
            <person name="Narechania A."/>
            <person name="Kim E."/>
        </authorList>
    </citation>
    <scope>NUCLEOTIDE SEQUENCE [LARGE SCALE GENOMIC DNA]</scope>
    <source>
        <strain evidence="7 8">PLY_AMNH</strain>
    </source>
</reference>
<keyword evidence="3 5" id="KW-0697">Rotamase</keyword>
<dbReference type="EMBL" id="LGRX02015758">
    <property type="protein sequence ID" value="KAK3263061.1"/>
    <property type="molecule type" value="Genomic_DNA"/>
</dbReference>
<evidence type="ECO:0000256" key="5">
    <source>
        <dbReference type="PROSITE-ProRule" id="PRU00277"/>
    </source>
</evidence>
<dbReference type="InterPro" id="IPR046357">
    <property type="entry name" value="PPIase_dom_sf"/>
</dbReference>
<comment type="catalytic activity">
    <reaction evidence="1 5">
        <text>[protein]-peptidylproline (omega=180) = [protein]-peptidylproline (omega=0)</text>
        <dbReference type="Rhea" id="RHEA:16237"/>
        <dbReference type="Rhea" id="RHEA-COMP:10747"/>
        <dbReference type="Rhea" id="RHEA-COMP:10748"/>
        <dbReference type="ChEBI" id="CHEBI:83833"/>
        <dbReference type="ChEBI" id="CHEBI:83834"/>
        <dbReference type="EC" id="5.2.1.8"/>
    </reaction>
</comment>
<dbReference type="PROSITE" id="PS50059">
    <property type="entry name" value="FKBP_PPIASE"/>
    <property type="match status" value="1"/>
</dbReference>
<evidence type="ECO:0000256" key="4">
    <source>
        <dbReference type="ARBA" id="ARBA00023235"/>
    </source>
</evidence>
<dbReference type="Gene3D" id="3.10.50.40">
    <property type="match status" value="1"/>
</dbReference>
<evidence type="ECO:0000256" key="3">
    <source>
        <dbReference type="ARBA" id="ARBA00023110"/>
    </source>
</evidence>
<keyword evidence="8" id="KW-1185">Reference proteome</keyword>